<accession>A0A7K3LPE5</accession>
<dbReference type="RefSeq" id="WP_157079571.1">
    <property type="nucleotide sequence ID" value="NZ_JAADZU010000031.1"/>
</dbReference>
<keyword evidence="2" id="KW-1185">Reference proteome</keyword>
<evidence type="ECO:0008006" key="3">
    <source>
        <dbReference type="Google" id="ProtNLM"/>
    </source>
</evidence>
<evidence type="ECO:0000313" key="1">
    <source>
        <dbReference type="EMBL" id="NDK90130.1"/>
    </source>
</evidence>
<protein>
    <recommendedName>
        <fullName evidence="3">DUF1963 domain-containing protein</fullName>
    </recommendedName>
</protein>
<comment type="caution">
    <text evidence="1">The sequence shown here is derived from an EMBL/GenBank/DDBJ whole genome shotgun (WGS) entry which is preliminary data.</text>
</comment>
<reference evidence="1 2" key="1">
    <citation type="submission" date="2020-01" db="EMBL/GenBank/DDBJ databases">
        <title>Investigation of new actinobacteria for the biodesulphurisation of diesel fuel.</title>
        <authorList>
            <person name="Athi Narayanan S.M."/>
        </authorList>
    </citation>
    <scope>NUCLEOTIDE SEQUENCE [LARGE SCALE GENOMIC DNA]</scope>
    <source>
        <strain evidence="1 2">213E</strain>
    </source>
</reference>
<organism evidence="1 2">
    <name type="scientific">Gordonia desulfuricans</name>
    <dbReference type="NCBI Taxonomy" id="89051"/>
    <lineage>
        <taxon>Bacteria</taxon>
        <taxon>Bacillati</taxon>
        <taxon>Actinomycetota</taxon>
        <taxon>Actinomycetes</taxon>
        <taxon>Mycobacteriales</taxon>
        <taxon>Gordoniaceae</taxon>
        <taxon>Gordonia</taxon>
    </lineage>
</organism>
<name>A0A7K3LPE5_9ACTN</name>
<evidence type="ECO:0000313" key="2">
    <source>
        <dbReference type="Proteomes" id="UP000466307"/>
    </source>
</evidence>
<dbReference type="Proteomes" id="UP000466307">
    <property type="component" value="Unassembled WGS sequence"/>
</dbReference>
<proteinExistence type="predicted"/>
<gene>
    <name evidence="1" type="ORF">GYA93_11120</name>
</gene>
<dbReference type="AlphaFoldDB" id="A0A7K3LPE5"/>
<sequence>MTESYFGTIGEPTFEVSPDGGFTAYNLLFEGTDGQIWSYPYPSEGSLVDADADGEPAAHSVPAGRIGPIGPGITGEQWPRDPRTGLPMLHAITLWLPEPYRRRGPDLAGIALFQGVGEGPEPIERTDETDPFIADLRRHRPHPEQILLTDILGCHFAIIWLTADELSRCGTPPADCRRDGEHRVYLGDPNAWDHDHPEMLVRLTVRRDDPNVGIAPVDIFGADTNSSCAPYTDPFGDDDYHEWADRLQANNHLGGTLFPDQLVPDGLTPFYLDLVEISGMNIGSGSLQYDLESGVFDWSCS</sequence>
<dbReference type="EMBL" id="JAADZU010000031">
    <property type="protein sequence ID" value="NDK90130.1"/>
    <property type="molecule type" value="Genomic_DNA"/>
</dbReference>